<evidence type="ECO:0000313" key="5">
    <source>
        <dbReference type="Proteomes" id="UP001054252"/>
    </source>
</evidence>
<dbReference type="PANTHER" id="PTHR13068">
    <property type="entry name" value="CGI-12 PROTEIN-RELATED"/>
    <property type="match status" value="1"/>
</dbReference>
<name>A0AAV5JLF5_9ROSI</name>
<comment type="caution">
    <text evidence="4">The sequence shown here is derived from an EMBL/GenBank/DDBJ whole genome shotgun (WGS) entry which is preliminary data.</text>
</comment>
<dbReference type="SMART" id="SM00733">
    <property type="entry name" value="Mterf"/>
    <property type="match status" value="3"/>
</dbReference>
<dbReference type="GO" id="GO:0003676">
    <property type="term" value="F:nucleic acid binding"/>
    <property type="evidence" value="ECO:0007669"/>
    <property type="project" value="InterPro"/>
</dbReference>
<gene>
    <name evidence="4" type="ORF">SLEP1_g23292</name>
</gene>
<comment type="similarity">
    <text evidence="1">Belongs to the mTERF family.</text>
</comment>
<protein>
    <submittedName>
        <fullName evidence="4">Uncharacterized protein</fullName>
    </submittedName>
</protein>
<keyword evidence="2" id="KW-0806">Transcription termination</keyword>
<accession>A0AAV5JLF5</accession>
<dbReference type="Pfam" id="PF02536">
    <property type="entry name" value="mTERF"/>
    <property type="match status" value="1"/>
</dbReference>
<dbReference type="InterPro" id="IPR003690">
    <property type="entry name" value="MTERF"/>
</dbReference>
<dbReference type="InterPro" id="IPR038538">
    <property type="entry name" value="MTERF_sf"/>
</dbReference>
<reference evidence="4 5" key="1">
    <citation type="journal article" date="2021" name="Commun. Biol.">
        <title>The genome of Shorea leprosula (Dipterocarpaceae) highlights the ecological relevance of drought in aseasonal tropical rainforests.</title>
        <authorList>
            <person name="Ng K.K.S."/>
            <person name="Kobayashi M.J."/>
            <person name="Fawcett J.A."/>
            <person name="Hatakeyama M."/>
            <person name="Paape T."/>
            <person name="Ng C.H."/>
            <person name="Ang C.C."/>
            <person name="Tnah L.H."/>
            <person name="Lee C.T."/>
            <person name="Nishiyama T."/>
            <person name="Sese J."/>
            <person name="O'Brien M.J."/>
            <person name="Copetti D."/>
            <person name="Mohd Noor M.I."/>
            <person name="Ong R.C."/>
            <person name="Putra M."/>
            <person name="Sireger I.Z."/>
            <person name="Indrioko S."/>
            <person name="Kosugi Y."/>
            <person name="Izuno A."/>
            <person name="Isagi Y."/>
            <person name="Lee S.L."/>
            <person name="Shimizu K.K."/>
        </authorList>
    </citation>
    <scope>NUCLEOTIDE SEQUENCE [LARGE SCALE GENOMIC DNA]</scope>
    <source>
        <strain evidence="4">214</strain>
    </source>
</reference>
<evidence type="ECO:0000256" key="2">
    <source>
        <dbReference type="ARBA" id="ARBA00022472"/>
    </source>
</evidence>
<dbReference type="GO" id="GO:0006353">
    <property type="term" value="P:DNA-templated transcription termination"/>
    <property type="evidence" value="ECO:0007669"/>
    <property type="project" value="UniProtKB-KW"/>
</dbReference>
<evidence type="ECO:0000256" key="3">
    <source>
        <dbReference type="ARBA" id="ARBA00022946"/>
    </source>
</evidence>
<keyword evidence="5" id="KW-1185">Reference proteome</keyword>
<keyword evidence="2" id="KW-0804">Transcription</keyword>
<dbReference type="Gene3D" id="1.25.70.10">
    <property type="entry name" value="Transcription termination factor 3, mitochondrial"/>
    <property type="match status" value="1"/>
</dbReference>
<dbReference type="EMBL" id="BPVZ01000035">
    <property type="protein sequence ID" value="GKV12097.1"/>
    <property type="molecule type" value="Genomic_DNA"/>
</dbReference>
<evidence type="ECO:0000256" key="1">
    <source>
        <dbReference type="ARBA" id="ARBA00007692"/>
    </source>
</evidence>
<evidence type="ECO:0000313" key="4">
    <source>
        <dbReference type="EMBL" id="GKV12097.1"/>
    </source>
</evidence>
<sequence length="226" mass="25416">MFIADKMLGLLLCKRMQLHSSPAWRNVGYSTTHLSFLLDFASISQSRPFSSNVVAKKFDKQSFTVSYLINSCGLSPASAKLISERVQFRDSVKPDSVLNLLRDHGFTDAHISRIVRVQPLVLWLDAERTVLPKLEFFRSIGISGANLATLVSRNPSLFGRNLSKIISCYDFLKSQLVDSEIVVKSLMKTSRILQEDVRRNVCPNISYLKEVGVPDSNIQLPISSFF</sequence>
<keyword evidence="3" id="KW-0809">Transit peptide</keyword>
<organism evidence="4 5">
    <name type="scientific">Rubroshorea leprosula</name>
    <dbReference type="NCBI Taxonomy" id="152421"/>
    <lineage>
        <taxon>Eukaryota</taxon>
        <taxon>Viridiplantae</taxon>
        <taxon>Streptophyta</taxon>
        <taxon>Embryophyta</taxon>
        <taxon>Tracheophyta</taxon>
        <taxon>Spermatophyta</taxon>
        <taxon>Magnoliopsida</taxon>
        <taxon>eudicotyledons</taxon>
        <taxon>Gunneridae</taxon>
        <taxon>Pentapetalae</taxon>
        <taxon>rosids</taxon>
        <taxon>malvids</taxon>
        <taxon>Malvales</taxon>
        <taxon>Dipterocarpaceae</taxon>
        <taxon>Rubroshorea</taxon>
    </lineage>
</organism>
<proteinExistence type="inferred from homology"/>
<dbReference type="AlphaFoldDB" id="A0AAV5JLF5"/>
<dbReference type="Proteomes" id="UP001054252">
    <property type="component" value="Unassembled WGS sequence"/>
</dbReference>
<dbReference type="PANTHER" id="PTHR13068:SF133">
    <property type="entry name" value="MITOCHONDRIAL TRANSCRIPTION TERMINATION FACTOR FAMILY PROTEIN"/>
    <property type="match status" value="1"/>
</dbReference>
<keyword evidence="2" id="KW-0805">Transcription regulation</keyword>